<evidence type="ECO:0000313" key="2">
    <source>
        <dbReference type="EMBL" id="MFC6022015.1"/>
    </source>
</evidence>
<evidence type="ECO:0000256" key="1">
    <source>
        <dbReference type="SAM" id="MobiDB-lite"/>
    </source>
</evidence>
<evidence type="ECO:0008006" key="4">
    <source>
        <dbReference type="Google" id="ProtNLM"/>
    </source>
</evidence>
<dbReference type="Proteomes" id="UP001596203">
    <property type="component" value="Unassembled WGS sequence"/>
</dbReference>
<reference evidence="3" key="1">
    <citation type="journal article" date="2019" name="Int. J. Syst. Evol. Microbiol.">
        <title>The Global Catalogue of Microorganisms (GCM) 10K type strain sequencing project: providing services to taxonomists for standard genome sequencing and annotation.</title>
        <authorList>
            <consortium name="The Broad Institute Genomics Platform"/>
            <consortium name="The Broad Institute Genome Sequencing Center for Infectious Disease"/>
            <person name="Wu L."/>
            <person name="Ma J."/>
        </authorList>
    </citation>
    <scope>NUCLEOTIDE SEQUENCE [LARGE SCALE GENOMIC DNA]</scope>
    <source>
        <strain evidence="3">ZS-35-S2</strain>
    </source>
</reference>
<organism evidence="2 3">
    <name type="scientific">Plantactinospora solaniradicis</name>
    <dbReference type="NCBI Taxonomy" id="1723736"/>
    <lineage>
        <taxon>Bacteria</taxon>
        <taxon>Bacillati</taxon>
        <taxon>Actinomycetota</taxon>
        <taxon>Actinomycetes</taxon>
        <taxon>Micromonosporales</taxon>
        <taxon>Micromonosporaceae</taxon>
        <taxon>Plantactinospora</taxon>
    </lineage>
</organism>
<dbReference type="EMBL" id="JBHSPR010000054">
    <property type="protein sequence ID" value="MFC6022015.1"/>
    <property type="molecule type" value="Genomic_DNA"/>
</dbReference>
<keyword evidence="3" id="KW-1185">Reference proteome</keyword>
<accession>A0ABW1KJR7</accession>
<feature type="region of interest" description="Disordered" evidence="1">
    <location>
        <begin position="182"/>
        <end position="205"/>
    </location>
</feature>
<dbReference type="InterPro" id="IPR027417">
    <property type="entry name" value="P-loop_NTPase"/>
</dbReference>
<gene>
    <name evidence="2" type="ORF">ACFP2T_38360</name>
</gene>
<dbReference type="Gene3D" id="3.40.50.300">
    <property type="entry name" value="P-loop containing nucleotide triphosphate hydrolases"/>
    <property type="match status" value="2"/>
</dbReference>
<dbReference type="SUPFAM" id="SSF52540">
    <property type="entry name" value="P-loop containing nucleoside triphosphate hydrolases"/>
    <property type="match status" value="2"/>
</dbReference>
<protein>
    <recommendedName>
        <fullName evidence="4">AAA family ATPase</fullName>
    </recommendedName>
</protein>
<evidence type="ECO:0000313" key="3">
    <source>
        <dbReference type="Proteomes" id="UP001596203"/>
    </source>
</evidence>
<proteinExistence type="predicted"/>
<sequence length="404" mass="43293">MSVGPLPVLWLYGPPGVGKTTVSWELFTQLSLAGVPTGYVDIDQLGMCYATPTSDEWAPEPASDPGRYLMKSRNLDAVVANFRAAGARCLVVSGVVDPARGVDDTLIPHAALTPCRLRAAPEVLRQRIATRGRPSDQVDEVLRYADALDRNDLPGVCIDSTGRSVADVVRLVRELTGGWPDLGMSTGVPTGAPADGAAETSSPYRGPVTDPGRILWLCGPTAVGKSTVGWQLYERASRAGFRTAFVDLDQIGFRRPVPAEDHGNHRLKADNLAAIWHNFRASGAHRLIVVGPVDRPESVRTYTSVLPAATLTLCRLHASRAQLAERIMLRAEGLVSTWGLAGDDLRGRSGTLLRRIVDDATADAEALESAAIGDLRVDTDGRAVQDIAQEILLRTGWAAPEARS</sequence>
<dbReference type="RefSeq" id="WP_377431019.1">
    <property type="nucleotide sequence ID" value="NZ_JBHSPR010000054.1"/>
</dbReference>
<comment type="caution">
    <text evidence="2">The sequence shown here is derived from an EMBL/GenBank/DDBJ whole genome shotgun (WGS) entry which is preliminary data.</text>
</comment>
<name>A0ABW1KJR7_9ACTN</name>